<dbReference type="InterPro" id="IPR019734">
    <property type="entry name" value="TPR_rpt"/>
</dbReference>
<dbReference type="GO" id="GO:0006401">
    <property type="term" value="P:RNA catabolic process"/>
    <property type="evidence" value="ECO:0007669"/>
    <property type="project" value="InterPro"/>
</dbReference>
<evidence type="ECO:0000256" key="2">
    <source>
        <dbReference type="ARBA" id="ARBA00022803"/>
    </source>
</evidence>
<dbReference type="GO" id="GO:0055087">
    <property type="term" value="C:Ski complex"/>
    <property type="evidence" value="ECO:0007669"/>
    <property type="project" value="InterPro"/>
</dbReference>
<dbReference type="EMBL" id="CAUYUE010000012">
    <property type="protein sequence ID" value="CAK0785224.1"/>
    <property type="molecule type" value="Genomic_DNA"/>
</dbReference>
<dbReference type="Proteomes" id="UP001314263">
    <property type="component" value="Unassembled WGS sequence"/>
</dbReference>
<proteinExistence type="predicted"/>
<feature type="repeat" description="TPR" evidence="3">
    <location>
        <begin position="647"/>
        <end position="680"/>
    </location>
</feature>
<name>A0AAV1IGU6_9CHLO</name>
<dbReference type="Gene3D" id="1.25.40.10">
    <property type="entry name" value="Tetratricopeptide repeat domain"/>
    <property type="match status" value="5"/>
</dbReference>
<gene>
    <name evidence="4" type="ORF">CVIRNUC_008430</name>
</gene>
<comment type="caution">
    <text evidence="4">The sequence shown here is derived from an EMBL/GenBank/DDBJ whole genome shotgun (WGS) entry which is preliminary data.</text>
</comment>
<evidence type="ECO:0000313" key="5">
    <source>
        <dbReference type="Proteomes" id="UP001314263"/>
    </source>
</evidence>
<dbReference type="SUPFAM" id="SSF48452">
    <property type="entry name" value="TPR-like"/>
    <property type="match status" value="4"/>
</dbReference>
<dbReference type="Pfam" id="PF13432">
    <property type="entry name" value="TPR_16"/>
    <property type="match status" value="1"/>
</dbReference>
<organism evidence="4 5">
    <name type="scientific">Coccomyxa viridis</name>
    <dbReference type="NCBI Taxonomy" id="1274662"/>
    <lineage>
        <taxon>Eukaryota</taxon>
        <taxon>Viridiplantae</taxon>
        <taxon>Chlorophyta</taxon>
        <taxon>core chlorophytes</taxon>
        <taxon>Trebouxiophyceae</taxon>
        <taxon>Trebouxiophyceae incertae sedis</taxon>
        <taxon>Coccomyxaceae</taxon>
        <taxon>Coccomyxa</taxon>
    </lineage>
</organism>
<evidence type="ECO:0000313" key="4">
    <source>
        <dbReference type="EMBL" id="CAK0785224.1"/>
    </source>
</evidence>
<evidence type="ECO:0000256" key="3">
    <source>
        <dbReference type="PROSITE-ProRule" id="PRU00339"/>
    </source>
</evidence>
<dbReference type="InterPro" id="IPR011990">
    <property type="entry name" value="TPR-like_helical_dom_sf"/>
</dbReference>
<dbReference type="PANTHER" id="PTHR15704:SF7">
    <property type="entry name" value="SUPERKILLER COMPLEX PROTEIN 3"/>
    <property type="match status" value="1"/>
</dbReference>
<dbReference type="PROSITE" id="PS50005">
    <property type="entry name" value="TPR"/>
    <property type="match status" value="1"/>
</dbReference>
<accession>A0AAV1IGU6</accession>
<dbReference type="Pfam" id="PF14559">
    <property type="entry name" value="TPR_19"/>
    <property type="match status" value="1"/>
</dbReference>
<reference evidence="4 5" key="1">
    <citation type="submission" date="2023-10" db="EMBL/GenBank/DDBJ databases">
        <authorList>
            <person name="Maclean D."/>
            <person name="Macfadyen A."/>
        </authorList>
    </citation>
    <scope>NUCLEOTIDE SEQUENCE [LARGE SCALE GENOMIC DNA]</scope>
</reference>
<sequence length="1347" mass="142581">MTTLKACLKRARESLAGGKYTDAIQHCQAALQHDSDSYDAHVFLGKACFLSGDCTRAEASYREALGLQKDALPAWKGLAELYSSTGSTAADARETFEQLLELSSESEDRRAAYRESLAKCYIAESRPIEALLLLEQLPEASHNRPENLALTADAQASLPLEDAGRQSLKTTLERLQASTAGNPIYAKHHAMYAQQLWTLWCEAEWDPAVHREALAACRELCRKCTAPEPIIVCLRLLEYADTDSKMTKKDALALTMQLAHQSPFSPAAPIALASALHDQQIASGEAPSTHQERSLIIQMYEHGSMDKAGLMSAWLSKARVQHDNRDFQGAKQTAAAALAASRSSAMPSASDAVCTELILTQSCCDLELGNTATACQGFRRIAGSVASAEGPITGALDRTALLGLAACALRSGDTAEALRLCERALGRQQRSAAPSPLAAFEHLLGSAAVRGAKVAQPQEPEAEDWAHAEYGWALYKAGRLQEARTQLDTAVQRLETAGFETPDWAAAQHQWRLGQVFWELGDAHHDAAKAAWMQAIAVEGPCQALAYASLGGYYQRQAKGAGAARKCFQRALAIDPCLAAAGNGLMRGLRRAGAAEAAAELCEDIAEQYPGASWAQRQLGFLAMAGGRAEDAVKALQAALGGDPADAPAWEALGAAYHMLGRLTAALKAFTRSVDLDSSRLYSRVQCGHIRLALGGHPEAVAAFEAALEQRPGFGPACEGAAAALLAAARSHQSSGAPGMAADDLARAEAFMHIALSGASCKSEAGLKLLGDIKLAYHAAGTGLAQGTDESSIVHAVESIFSSWKGRIKSVQQARQAYAKAMHVKPDRAAAWGDAASAFYIEAQLRRSHACMRLGDGTALVQASERCIRGGLRLDPADADLWACLGACASSDSVREYALGRALALDPKRAPCWAALGRLYAEAGHTGLADRCLIAARSHDPSSAAAWEAMGTLASFSAQGADREAYYQEAVKLGGGVEAQLGFAEGACKRAAPSAAAYVAARRQVLFALPSSALLIMMQRFLAVESDPLNAAARNALGLATEARGSTPEATRQFELAAHLSGTSSGGARDVISISVPDQQGQPSLPVSARLNQARVLIGSQPGEAAALYSQLNSGGHLSFSSEAKLAYAHALAAQGQWHDAADVLHAAKAAAESSQVQVACMQALLKVCVQLEDTGGFFSLLDEHQELLLEAPAAAVQDLWLTVQAAAALPALAGFEHELVQRLQTWQALRGDVDASFTAKLLTLRGDRARLSGDELGASRCLAQSLHQSPSQPEVWMRLAAMKAYDESKFTSIASKIACKMGAGALAESETEALSSCICAALRHTELLSQLKVLSMPSELQNISLL</sequence>
<dbReference type="SMART" id="SM00028">
    <property type="entry name" value="TPR"/>
    <property type="match status" value="12"/>
</dbReference>
<dbReference type="PANTHER" id="PTHR15704">
    <property type="entry name" value="SUPERKILLER 3 PROTEIN-RELATED"/>
    <property type="match status" value="1"/>
</dbReference>
<dbReference type="InterPro" id="IPR039226">
    <property type="entry name" value="Ski3/TTC37"/>
</dbReference>
<evidence type="ECO:0000256" key="1">
    <source>
        <dbReference type="ARBA" id="ARBA00022737"/>
    </source>
</evidence>
<keyword evidence="5" id="KW-1185">Reference proteome</keyword>
<protein>
    <submittedName>
        <fullName evidence="4">Uncharacterized protein</fullName>
    </submittedName>
</protein>
<keyword evidence="2 3" id="KW-0802">TPR repeat</keyword>
<keyword evidence="1" id="KW-0677">Repeat</keyword>